<dbReference type="InterPro" id="IPR001487">
    <property type="entry name" value="Bromodomain"/>
</dbReference>
<evidence type="ECO:0000313" key="4">
    <source>
        <dbReference type="EMBL" id="EAX97445.1"/>
    </source>
</evidence>
<dbReference type="Proteomes" id="UP000001542">
    <property type="component" value="Unassembled WGS sequence"/>
</dbReference>
<feature type="domain" description="Bromo" evidence="3">
    <location>
        <begin position="19"/>
        <end position="89"/>
    </location>
</feature>
<accession>A2FCD3</accession>
<dbReference type="CDD" id="cd04369">
    <property type="entry name" value="Bromodomain"/>
    <property type="match status" value="1"/>
</dbReference>
<dbReference type="InterPro" id="IPR036427">
    <property type="entry name" value="Bromodomain-like_sf"/>
</dbReference>
<dbReference type="EMBL" id="DS113715">
    <property type="protein sequence ID" value="EAX97445.1"/>
    <property type="molecule type" value="Genomic_DNA"/>
</dbReference>
<dbReference type="SMART" id="SM00297">
    <property type="entry name" value="BROMO"/>
    <property type="match status" value="1"/>
</dbReference>
<dbReference type="VEuPathDB" id="TrichDB:TVAG_226890"/>
<dbReference type="InParanoid" id="A2FCD3"/>
<gene>
    <name evidence="4" type="ORF">TVAG_226890</name>
</gene>
<dbReference type="SUPFAM" id="SSF47370">
    <property type="entry name" value="Bromodomain"/>
    <property type="match status" value="1"/>
</dbReference>
<dbReference type="VEuPathDB" id="TrichDB:TVAGG3_0221780"/>
<dbReference type="PRINTS" id="PR00503">
    <property type="entry name" value="BROMODOMAIN"/>
</dbReference>
<dbReference type="PANTHER" id="PTHR45926">
    <property type="entry name" value="OSJNBA0053K19.4 PROTEIN"/>
    <property type="match status" value="1"/>
</dbReference>
<dbReference type="SMR" id="A2FCD3"/>
<evidence type="ECO:0000259" key="3">
    <source>
        <dbReference type="PROSITE" id="PS50014"/>
    </source>
</evidence>
<dbReference type="KEGG" id="tva:4755230"/>
<reference evidence="4" key="1">
    <citation type="submission" date="2006-10" db="EMBL/GenBank/DDBJ databases">
        <authorList>
            <person name="Amadeo P."/>
            <person name="Zhao Q."/>
            <person name="Wortman J."/>
            <person name="Fraser-Liggett C."/>
            <person name="Carlton J."/>
        </authorList>
    </citation>
    <scope>NUCLEOTIDE SEQUENCE</scope>
    <source>
        <strain evidence="4">G3</strain>
    </source>
</reference>
<keyword evidence="5" id="KW-1185">Reference proteome</keyword>
<dbReference type="Pfam" id="PF00439">
    <property type="entry name" value="Bromodomain"/>
    <property type="match status" value="1"/>
</dbReference>
<organism evidence="4 5">
    <name type="scientific">Trichomonas vaginalis (strain ATCC PRA-98 / G3)</name>
    <dbReference type="NCBI Taxonomy" id="412133"/>
    <lineage>
        <taxon>Eukaryota</taxon>
        <taxon>Metamonada</taxon>
        <taxon>Parabasalia</taxon>
        <taxon>Trichomonadida</taxon>
        <taxon>Trichomonadidae</taxon>
        <taxon>Trichomonas</taxon>
    </lineage>
</organism>
<evidence type="ECO:0000256" key="2">
    <source>
        <dbReference type="PROSITE-ProRule" id="PRU00035"/>
    </source>
</evidence>
<name>A2FCD3_TRIV3</name>
<dbReference type="AlphaFoldDB" id="A2FCD3"/>
<protein>
    <submittedName>
        <fullName evidence="4">Bromodomain containing protein</fullName>
    </submittedName>
</protein>
<evidence type="ECO:0000313" key="5">
    <source>
        <dbReference type="Proteomes" id="UP000001542"/>
    </source>
</evidence>
<sequence length="226" mass="26871">MSMSEPRRQACMKITRKLMKYPCARLFLHPVDTTGLTDYNDVIKSPQDLTSIYNRLLNKEYPTIESWEHDMVLLWYNCEKYNGHDSVPFLVAQCLNERYKTLREKYLVYDFMLWKTQVQKLEKQLDLLLSDPPAVTKNYFPTLNIGRQKNTTFREAEYQSLFRSISKLTSPADTLFFVNTFYKNEPQIPAHEDPLSVDLRSLTYDSLIELRKYTKKRCQEMGIKYE</sequence>
<dbReference type="Gene3D" id="1.20.920.10">
    <property type="entry name" value="Bromodomain-like"/>
    <property type="match status" value="1"/>
</dbReference>
<keyword evidence="1 2" id="KW-0103">Bromodomain</keyword>
<evidence type="ECO:0000256" key="1">
    <source>
        <dbReference type="ARBA" id="ARBA00023117"/>
    </source>
</evidence>
<dbReference type="PROSITE" id="PS50014">
    <property type="entry name" value="BROMODOMAIN_2"/>
    <property type="match status" value="1"/>
</dbReference>
<reference evidence="4" key="2">
    <citation type="journal article" date="2007" name="Science">
        <title>Draft genome sequence of the sexually transmitted pathogen Trichomonas vaginalis.</title>
        <authorList>
            <person name="Carlton J.M."/>
            <person name="Hirt R.P."/>
            <person name="Silva J.C."/>
            <person name="Delcher A.L."/>
            <person name="Schatz M."/>
            <person name="Zhao Q."/>
            <person name="Wortman J.R."/>
            <person name="Bidwell S.L."/>
            <person name="Alsmark U.C.M."/>
            <person name="Besteiro S."/>
            <person name="Sicheritz-Ponten T."/>
            <person name="Noel C.J."/>
            <person name="Dacks J.B."/>
            <person name="Foster P.G."/>
            <person name="Simillion C."/>
            <person name="Van de Peer Y."/>
            <person name="Miranda-Saavedra D."/>
            <person name="Barton G.J."/>
            <person name="Westrop G.D."/>
            <person name="Mueller S."/>
            <person name="Dessi D."/>
            <person name="Fiori P.L."/>
            <person name="Ren Q."/>
            <person name="Paulsen I."/>
            <person name="Zhang H."/>
            <person name="Bastida-Corcuera F.D."/>
            <person name="Simoes-Barbosa A."/>
            <person name="Brown M.T."/>
            <person name="Hayes R.D."/>
            <person name="Mukherjee M."/>
            <person name="Okumura C.Y."/>
            <person name="Schneider R."/>
            <person name="Smith A.J."/>
            <person name="Vanacova S."/>
            <person name="Villalvazo M."/>
            <person name="Haas B.J."/>
            <person name="Pertea M."/>
            <person name="Feldblyum T.V."/>
            <person name="Utterback T.R."/>
            <person name="Shu C.L."/>
            <person name="Osoegawa K."/>
            <person name="de Jong P.J."/>
            <person name="Hrdy I."/>
            <person name="Horvathova L."/>
            <person name="Zubacova Z."/>
            <person name="Dolezal P."/>
            <person name="Malik S.B."/>
            <person name="Logsdon J.M. Jr."/>
            <person name="Henze K."/>
            <person name="Gupta A."/>
            <person name="Wang C.C."/>
            <person name="Dunne R.L."/>
            <person name="Upcroft J.A."/>
            <person name="Upcroft P."/>
            <person name="White O."/>
            <person name="Salzberg S.L."/>
            <person name="Tang P."/>
            <person name="Chiu C.-H."/>
            <person name="Lee Y.-S."/>
            <person name="Embley T.M."/>
            <person name="Coombs G.H."/>
            <person name="Mottram J.C."/>
            <person name="Tachezy J."/>
            <person name="Fraser-Liggett C.M."/>
            <person name="Johnson P.J."/>
        </authorList>
    </citation>
    <scope>NUCLEOTIDE SEQUENCE [LARGE SCALE GENOMIC DNA]</scope>
    <source>
        <strain evidence="4">G3</strain>
    </source>
</reference>
<dbReference type="STRING" id="5722.A2FCD3"/>
<dbReference type="OrthoDB" id="20839at2759"/>
<proteinExistence type="predicted"/>
<dbReference type="RefSeq" id="XP_001310375.1">
    <property type="nucleotide sequence ID" value="XM_001310374.1"/>
</dbReference>